<evidence type="ECO:0000256" key="1">
    <source>
        <dbReference type="SAM" id="MobiDB-lite"/>
    </source>
</evidence>
<dbReference type="Proteomes" id="UP000179920">
    <property type="component" value="Chromosome IV"/>
</dbReference>
<sequence length="469" mass="52064">MPPLPQNGHSYPPTSSSSGYQPLSRTSEDDLESHSPSSSSTLQGRITQRRFVASPSSSLANDPTDLLKSFLSDTRSNPHHSQKLSLRIHVSNGKVIEAPLAELTEQDSLPYALANDIPCLRGLPTIGPLSFGDRVKGFFRLLNSTSDLGDAGEQKALQVYKKSQKRTFYATREEIVRYNERLRSGKLPPWTPLNSTASAPVHTQQQETEEEEEDEEADVKGGDFDLGSVFARKRKRTTTRLVSIPLQEAFERFSDDRHFSKTLICKRCVWGWDMSRLQRSLQSLFSEADAGKGKGRAHDSEGVEVTVEVAGMNDGLMYNVVWVPIPFLTRRCGALFNPHGSLLAILLLTGLFVGSVLLGLVANTLVLIAGALGLVGWGGMMYLIRTQNRCVYDTVGTAYSLAPRWVRIPDADPSWSHEQVVNSLKSHDGGNTPTIEKRGEEGNWFMQSGMDQDKWLQSHREQILHLLSQ</sequence>
<protein>
    <submittedName>
        <fullName evidence="3">Uncharacterized protein</fullName>
    </submittedName>
</protein>
<keyword evidence="2" id="KW-0812">Transmembrane</keyword>
<feature type="transmembrane region" description="Helical" evidence="2">
    <location>
        <begin position="366"/>
        <end position="384"/>
    </location>
</feature>
<dbReference type="EMBL" id="ULHB01000043">
    <property type="protein sequence ID" value="SYW78612.1"/>
    <property type="molecule type" value="Genomic_DNA"/>
</dbReference>
<name>A0A1K0HAR1_9BASI</name>
<keyword evidence="2" id="KW-0472">Membrane</keyword>
<reference evidence="3" key="2">
    <citation type="submission" date="2016-04" db="EMBL/GenBank/DDBJ databases">
        <authorList>
            <person name="Evans L.H."/>
            <person name="Alamgir A."/>
            <person name="Owens N."/>
            <person name="Weber N.D."/>
            <person name="Virtaneva K."/>
            <person name="Barbian K."/>
            <person name="Babar A."/>
            <person name="Rosenke K."/>
        </authorList>
    </citation>
    <scope>NUCLEOTIDE SEQUENCE</scope>
    <source>
        <strain evidence="3">UB2112</strain>
    </source>
</reference>
<evidence type="ECO:0000313" key="3">
    <source>
        <dbReference type="EMBL" id="SAM81091.1"/>
    </source>
</evidence>
<evidence type="ECO:0000313" key="4">
    <source>
        <dbReference type="EMBL" id="SYW78612.1"/>
    </source>
</evidence>
<feature type="compositionally biased region" description="Polar residues" evidence="1">
    <location>
        <begin position="7"/>
        <end position="25"/>
    </location>
</feature>
<feature type="compositionally biased region" description="Polar residues" evidence="1">
    <location>
        <begin position="192"/>
        <end position="202"/>
    </location>
</feature>
<evidence type="ECO:0000256" key="2">
    <source>
        <dbReference type="SAM" id="Phobius"/>
    </source>
</evidence>
<keyword evidence="2" id="KW-1133">Transmembrane helix</keyword>
<keyword evidence="6" id="KW-1185">Reference proteome</keyword>
<dbReference type="OrthoDB" id="2550388at2759"/>
<feature type="region of interest" description="Disordered" evidence="1">
    <location>
        <begin position="1"/>
        <end position="60"/>
    </location>
</feature>
<evidence type="ECO:0000313" key="6">
    <source>
        <dbReference type="Proteomes" id="UP000658997"/>
    </source>
</evidence>
<gene>
    <name evidence="4" type="ORF">UBRO2_02653</name>
    <name evidence="3" type="ORF">UBRO_02735</name>
</gene>
<dbReference type="AlphaFoldDB" id="A0A1K0HAR1"/>
<proteinExistence type="predicted"/>
<reference evidence="4" key="3">
    <citation type="submission" date="2018-08" db="EMBL/GenBank/DDBJ databases">
        <authorList>
            <person name="Guldener U."/>
        </authorList>
    </citation>
    <scope>NUCLEOTIDE SEQUENCE</scope>
    <source>
        <strain evidence="4">UB2</strain>
    </source>
</reference>
<evidence type="ECO:0000313" key="5">
    <source>
        <dbReference type="Proteomes" id="UP000179920"/>
    </source>
</evidence>
<dbReference type="EMBL" id="LT558120">
    <property type="protein sequence ID" value="SAM81091.1"/>
    <property type="molecule type" value="Genomic_DNA"/>
</dbReference>
<dbReference type="Proteomes" id="UP000658997">
    <property type="component" value="Unassembled WGS sequence"/>
</dbReference>
<accession>A0A1K0HAR1</accession>
<reference evidence="5" key="1">
    <citation type="submission" date="2016-04" db="EMBL/GenBank/DDBJ databases">
        <authorList>
            <person name="Guldener U."/>
            <person name="Guldener U."/>
        </authorList>
    </citation>
    <scope>NUCLEOTIDE SEQUENCE [LARGE SCALE GENOMIC DNA]</scope>
    <source>
        <strain evidence="5">UB2112</strain>
    </source>
</reference>
<feature type="transmembrane region" description="Helical" evidence="2">
    <location>
        <begin position="340"/>
        <end position="360"/>
    </location>
</feature>
<feature type="region of interest" description="Disordered" evidence="1">
    <location>
        <begin position="187"/>
        <end position="223"/>
    </location>
</feature>
<organism evidence="3 5">
    <name type="scientific">Ustilago bromivora</name>
    <dbReference type="NCBI Taxonomy" id="307758"/>
    <lineage>
        <taxon>Eukaryota</taxon>
        <taxon>Fungi</taxon>
        <taxon>Dikarya</taxon>
        <taxon>Basidiomycota</taxon>
        <taxon>Ustilaginomycotina</taxon>
        <taxon>Ustilaginomycetes</taxon>
        <taxon>Ustilaginales</taxon>
        <taxon>Ustilaginaceae</taxon>
        <taxon>Ustilago</taxon>
    </lineage>
</organism>
<feature type="compositionally biased region" description="Acidic residues" evidence="1">
    <location>
        <begin position="207"/>
        <end position="217"/>
    </location>
</feature>